<evidence type="ECO:0000313" key="3">
    <source>
        <dbReference type="EMBL" id="MFD1631896.1"/>
    </source>
</evidence>
<feature type="transmembrane region" description="Helical" evidence="1">
    <location>
        <begin position="56"/>
        <end position="76"/>
    </location>
</feature>
<accession>A0ABW4IJU2</accession>
<dbReference type="Pfam" id="PF07786">
    <property type="entry name" value="HGSNAT_cat"/>
    <property type="match status" value="1"/>
</dbReference>
<feature type="transmembrane region" description="Helical" evidence="1">
    <location>
        <begin position="18"/>
        <end position="36"/>
    </location>
</feature>
<proteinExistence type="predicted"/>
<keyword evidence="3" id="KW-0808">Transferase</keyword>
<dbReference type="Proteomes" id="UP001597118">
    <property type="component" value="Unassembled WGS sequence"/>
</dbReference>
<feature type="domain" description="Heparan-alpha-glucosaminide N-acetyltransferase catalytic" evidence="2">
    <location>
        <begin position="12"/>
        <end position="234"/>
    </location>
</feature>
<evidence type="ECO:0000313" key="4">
    <source>
        <dbReference type="Proteomes" id="UP001597118"/>
    </source>
</evidence>
<dbReference type="RefSeq" id="WP_379664218.1">
    <property type="nucleotide sequence ID" value="NZ_JBHUDG010000051.1"/>
</dbReference>
<feature type="transmembrane region" description="Helical" evidence="1">
    <location>
        <begin position="128"/>
        <end position="146"/>
    </location>
</feature>
<name>A0ABW4IJU2_9SPHI</name>
<feature type="transmembrane region" description="Helical" evidence="1">
    <location>
        <begin position="310"/>
        <end position="329"/>
    </location>
</feature>
<evidence type="ECO:0000256" key="1">
    <source>
        <dbReference type="SAM" id="Phobius"/>
    </source>
</evidence>
<feature type="transmembrane region" description="Helical" evidence="1">
    <location>
        <begin position="242"/>
        <end position="260"/>
    </location>
</feature>
<dbReference type="PANTHER" id="PTHR31061">
    <property type="entry name" value="LD22376P"/>
    <property type="match status" value="1"/>
</dbReference>
<feature type="transmembrane region" description="Helical" evidence="1">
    <location>
        <begin position="349"/>
        <end position="370"/>
    </location>
</feature>
<protein>
    <submittedName>
        <fullName evidence="3">Acyltransferase family protein</fullName>
    </submittedName>
</protein>
<evidence type="ECO:0000259" key="2">
    <source>
        <dbReference type="Pfam" id="PF07786"/>
    </source>
</evidence>
<comment type="caution">
    <text evidence="3">The sequence shown here is derived from an EMBL/GenBank/DDBJ whole genome shotgun (WGS) entry which is preliminary data.</text>
</comment>
<feature type="transmembrane region" description="Helical" evidence="1">
    <location>
        <begin position="209"/>
        <end position="230"/>
    </location>
</feature>
<feature type="transmembrane region" description="Helical" evidence="1">
    <location>
        <begin position="266"/>
        <end position="290"/>
    </location>
</feature>
<reference evidence="4" key="1">
    <citation type="journal article" date="2019" name="Int. J. Syst. Evol. Microbiol.">
        <title>The Global Catalogue of Microorganisms (GCM) 10K type strain sequencing project: providing services to taxonomists for standard genome sequencing and annotation.</title>
        <authorList>
            <consortium name="The Broad Institute Genomics Platform"/>
            <consortium name="The Broad Institute Genome Sequencing Center for Infectious Disease"/>
            <person name="Wu L."/>
            <person name="Ma J."/>
        </authorList>
    </citation>
    <scope>NUCLEOTIDE SEQUENCE [LARGE SCALE GENOMIC DNA]</scope>
    <source>
        <strain evidence="4">CCUG 53762</strain>
    </source>
</reference>
<dbReference type="GO" id="GO:0016746">
    <property type="term" value="F:acyltransferase activity"/>
    <property type="evidence" value="ECO:0007669"/>
    <property type="project" value="UniProtKB-KW"/>
</dbReference>
<keyword evidence="4" id="KW-1185">Reference proteome</keyword>
<keyword evidence="1" id="KW-1133">Transmembrane helix</keyword>
<dbReference type="InterPro" id="IPR012429">
    <property type="entry name" value="HGSNAT_cat"/>
</dbReference>
<feature type="transmembrane region" description="Helical" evidence="1">
    <location>
        <begin position="151"/>
        <end position="169"/>
    </location>
</feature>
<feature type="transmembrane region" description="Helical" evidence="1">
    <location>
        <begin position="88"/>
        <end position="108"/>
    </location>
</feature>
<dbReference type="EMBL" id="JBHUDG010000051">
    <property type="protein sequence ID" value="MFD1631896.1"/>
    <property type="molecule type" value="Genomic_DNA"/>
</dbReference>
<sequence length="379" mass="42794">MTANTTLTSKTRYLSLDVLRGLTVALMIVVNTPGSWSYVYPPLKHAAWHGFTVTDLVFPTFLFVVGNAMSFGMTKLKQGSQQEFLKKVFSRTLKIFLIGLFLNIFPFVKWENDVLVFKNIMDIRIWGVLQRIAVCYMMASLLVFYFKPKTVLGISGVILLGYWGIMHAFGTGADPYSLEGNASGKLDALILNARNLYKGFGIPFDPEGLLSTFPATINVILGYFTGVFIQKNGNNVKTVQKLVGIGAGLLILGLVLDTVFPINKPIWTSSFVLYTVGWDFILIAVLMLLIEVWQLKKWTYFFEVFGKNPLFIYALSGMLVRLFHLIYINGENIHSGVFNGFFMKMFEPMNASLFYAISYMLILWLVGVVLDKKKIYIKV</sequence>
<gene>
    <name evidence="3" type="ORF">ACFSAH_18640</name>
</gene>
<dbReference type="PANTHER" id="PTHR31061:SF24">
    <property type="entry name" value="LD22376P"/>
    <property type="match status" value="1"/>
</dbReference>
<keyword evidence="3" id="KW-0012">Acyltransferase</keyword>
<organism evidence="3 4">
    <name type="scientific">Pseudopedobacter beijingensis</name>
    <dbReference type="NCBI Taxonomy" id="1207056"/>
    <lineage>
        <taxon>Bacteria</taxon>
        <taxon>Pseudomonadati</taxon>
        <taxon>Bacteroidota</taxon>
        <taxon>Sphingobacteriia</taxon>
        <taxon>Sphingobacteriales</taxon>
        <taxon>Sphingobacteriaceae</taxon>
        <taxon>Pseudopedobacter</taxon>
    </lineage>
</organism>
<keyword evidence="1" id="KW-0812">Transmembrane</keyword>
<keyword evidence="1" id="KW-0472">Membrane</keyword>